<protein>
    <recommendedName>
        <fullName evidence="2">DEK-C domain-containing protein</fullName>
    </recommendedName>
</protein>
<dbReference type="InterPro" id="IPR037647">
    <property type="entry name" value="HIRIP3"/>
</dbReference>
<feature type="region of interest" description="Disordered" evidence="1">
    <location>
        <begin position="65"/>
        <end position="245"/>
    </location>
</feature>
<reference evidence="3 4" key="1">
    <citation type="submission" date="2018-10" db="EMBL/GenBank/DDBJ databases">
        <title>Fifty Aureobasidium pullulans genomes reveal a recombining polyextremotolerant generalist.</title>
        <authorList>
            <person name="Gostincar C."/>
            <person name="Turk M."/>
            <person name="Zajc J."/>
            <person name="Gunde-Cimerman N."/>
        </authorList>
    </citation>
    <scope>NUCLEOTIDE SEQUENCE [LARGE SCALE GENOMIC DNA]</scope>
    <source>
        <strain evidence="3 4">EXF-11900</strain>
    </source>
</reference>
<gene>
    <name evidence="3" type="ORF">D6D28_03691</name>
</gene>
<feature type="compositionally biased region" description="Low complexity" evidence="1">
    <location>
        <begin position="88"/>
        <end position="107"/>
    </location>
</feature>
<feature type="compositionally biased region" description="Acidic residues" evidence="1">
    <location>
        <begin position="169"/>
        <end position="183"/>
    </location>
</feature>
<evidence type="ECO:0000256" key="1">
    <source>
        <dbReference type="SAM" id="MobiDB-lite"/>
    </source>
</evidence>
<evidence type="ECO:0000313" key="4">
    <source>
        <dbReference type="Proteomes" id="UP000304951"/>
    </source>
</evidence>
<comment type="caution">
    <text evidence="3">The sequence shown here is derived from an EMBL/GenBank/DDBJ whole genome shotgun (WGS) entry which is preliminary data.</text>
</comment>
<accession>A0A4S8SPY4</accession>
<evidence type="ECO:0000313" key="3">
    <source>
        <dbReference type="EMBL" id="THV72829.1"/>
    </source>
</evidence>
<feature type="compositionally biased region" description="Acidic residues" evidence="1">
    <location>
        <begin position="323"/>
        <end position="337"/>
    </location>
</feature>
<dbReference type="AlphaFoldDB" id="A0A4S8SPY4"/>
<feature type="region of interest" description="Disordered" evidence="1">
    <location>
        <begin position="304"/>
        <end position="363"/>
    </location>
</feature>
<name>A0A4S8SPY4_AURPU</name>
<dbReference type="PANTHER" id="PTHR15410:SF2">
    <property type="entry name" value="HIRA-INTERACTING PROTEIN 3"/>
    <property type="match status" value="1"/>
</dbReference>
<dbReference type="GO" id="GO:0005634">
    <property type="term" value="C:nucleus"/>
    <property type="evidence" value="ECO:0007669"/>
    <property type="project" value="TreeGrafter"/>
</dbReference>
<feature type="compositionally biased region" description="Basic and acidic residues" evidence="1">
    <location>
        <begin position="116"/>
        <end position="133"/>
    </location>
</feature>
<dbReference type="EMBL" id="QZAF01000112">
    <property type="protein sequence ID" value="THV72829.1"/>
    <property type="molecule type" value="Genomic_DNA"/>
</dbReference>
<feature type="compositionally biased region" description="Basic residues" evidence="1">
    <location>
        <begin position="220"/>
        <end position="229"/>
    </location>
</feature>
<sequence length="363" mass="40398">MPSDSELSDVAVPSDVILEKTLRDIVRKAEVDPITVKRVRTAAEERLGLDAGFFKNHDVWNEQSKEIIEDAFNEPSQKSPSPEPTPQKKATAPKSKTTKRASTTKAKAAPKRQKRSSSESDHSGFESEKEKPKPKSTQKKPTAVSKRVSKQTVESENEEEVGNNGPEHPDDESMTEAQEEEVKDETKAADESESEMSVVLDEAPPKKQRKKSTSTDSKAKAKPKAKPKTTKAAAKATKDETPDEAEIKRLQGWLLKCGIRKQWSRILAQYDAPKAKIKHLKEMLKDAGMDGRYSEQKANAIKERRELEADLEAVQQGNKQWGNEEDSGEDGESEEAETAPKPQRRAAAAARFVDFSDEDDDDE</sequence>
<feature type="domain" description="DEK-C" evidence="2">
    <location>
        <begin position="13"/>
        <end position="50"/>
    </location>
</feature>
<dbReference type="InterPro" id="IPR014876">
    <property type="entry name" value="DEK_C"/>
</dbReference>
<proteinExistence type="predicted"/>
<feature type="compositionally biased region" description="Basic and acidic residues" evidence="1">
    <location>
        <begin position="236"/>
        <end position="245"/>
    </location>
</feature>
<organism evidence="3 4">
    <name type="scientific">Aureobasidium pullulans</name>
    <name type="common">Black yeast</name>
    <name type="synonym">Pullularia pullulans</name>
    <dbReference type="NCBI Taxonomy" id="5580"/>
    <lineage>
        <taxon>Eukaryota</taxon>
        <taxon>Fungi</taxon>
        <taxon>Dikarya</taxon>
        <taxon>Ascomycota</taxon>
        <taxon>Pezizomycotina</taxon>
        <taxon>Dothideomycetes</taxon>
        <taxon>Dothideomycetidae</taxon>
        <taxon>Dothideales</taxon>
        <taxon>Saccotheciaceae</taxon>
        <taxon>Aureobasidium</taxon>
    </lineage>
</organism>
<dbReference type="PANTHER" id="PTHR15410">
    <property type="entry name" value="HIRA-INTERACTING PROTEIN 3"/>
    <property type="match status" value="1"/>
</dbReference>
<dbReference type="Pfam" id="PF08766">
    <property type="entry name" value="DEK_C"/>
    <property type="match status" value="1"/>
</dbReference>
<evidence type="ECO:0000259" key="2">
    <source>
        <dbReference type="Pfam" id="PF08766"/>
    </source>
</evidence>
<dbReference type="Proteomes" id="UP000304951">
    <property type="component" value="Unassembled WGS sequence"/>
</dbReference>